<dbReference type="OrthoDB" id="4539897at2"/>
<name>A0A386ZDF0_9NOCA</name>
<keyword evidence="2" id="KW-1185">Reference proteome</keyword>
<sequence length="206" mass="22575">MVVYAGSDGRRWNRPTRLADLIDIDPATRAALGDCLPNLRFLLDDLTTVDQSALRARNLTADTLLMMVLLATAPGNRHLAEELWPLSDDLRALWTAPTGKAELQCLIRYIFIVSETRESDLVPLIEQLGPEAREIIMTTADRLRAEGEAQGEARGRAELLIVQLSARFGELPAATVSRLRAADSGLLDVWAVRLLSAGSLAEVFGE</sequence>
<organism evidence="1 2">
    <name type="scientific">Nocardia yunnanensis</name>
    <dbReference type="NCBI Taxonomy" id="2382165"/>
    <lineage>
        <taxon>Bacteria</taxon>
        <taxon>Bacillati</taxon>
        <taxon>Actinomycetota</taxon>
        <taxon>Actinomycetes</taxon>
        <taxon>Mycobacteriales</taxon>
        <taxon>Nocardiaceae</taxon>
        <taxon>Nocardia</taxon>
    </lineage>
</organism>
<reference evidence="1 2" key="1">
    <citation type="submission" date="2018-09" db="EMBL/GenBank/DDBJ databases">
        <title>Nocardia yunnanensis sp. nov., an actinomycete isolated from a soil sample.</title>
        <authorList>
            <person name="Zhang J."/>
        </authorList>
    </citation>
    <scope>NUCLEOTIDE SEQUENCE [LARGE SCALE GENOMIC DNA]</scope>
    <source>
        <strain evidence="1 2">CFHS0054</strain>
    </source>
</reference>
<proteinExistence type="predicted"/>
<protein>
    <submittedName>
        <fullName evidence="1">Uncharacterized protein</fullName>
    </submittedName>
</protein>
<dbReference type="AlphaFoldDB" id="A0A386ZDF0"/>
<dbReference type="EMBL" id="CP032568">
    <property type="protein sequence ID" value="AYF75213.1"/>
    <property type="molecule type" value="Genomic_DNA"/>
</dbReference>
<evidence type="ECO:0000313" key="2">
    <source>
        <dbReference type="Proteomes" id="UP000267164"/>
    </source>
</evidence>
<dbReference type="KEGG" id="nyu:D7D52_16585"/>
<gene>
    <name evidence="1" type="ORF">D7D52_16585</name>
</gene>
<dbReference type="Proteomes" id="UP000267164">
    <property type="component" value="Chromosome"/>
</dbReference>
<accession>A0A386ZDF0</accession>
<evidence type="ECO:0000313" key="1">
    <source>
        <dbReference type="EMBL" id="AYF75213.1"/>
    </source>
</evidence>